<evidence type="ECO:0000256" key="6">
    <source>
        <dbReference type="ARBA" id="ARBA00022898"/>
    </source>
</evidence>
<accession>Q2S8B9</accession>
<evidence type="ECO:0000256" key="8">
    <source>
        <dbReference type="ARBA" id="ARBA00029996"/>
    </source>
</evidence>
<evidence type="ECO:0000256" key="7">
    <source>
        <dbReference type="ARBA" id="ARBA00023239"/>
    </source>
</evidence>
<dbReference type="KEGG" id="hch:HCH_06461"/>
<dbReference type="Pfam" id="PF00155">
    <property type="entry name" value="Aminotran_1_2"/>
    <property type="match status" value="1"/>
</dbReference>
<dbReference type="GO" id="GO:0048472">
    <property type="term" value="F:threonine-phosphate decarboxylase activity"/>
    <property type="evidence" value="ECO:0007669"/>
    <property type="project" value="UniProtKB-EC"/>
</dbReference>
<dbReference type="InterPro" id="IPR004839">
    <property type="entry name" value="Aminotransferase_I/II_large"/>
</dbReference>
<dbReference type="AlphaFoldDB" id="Q2S8B9"/>
<dbReference type="Gene3D" id="3.40.640.10">
    <property type="entry name" value="Type I PLP-dependent aspartate aminotransferase-like (Major domain)"/>
    <property type="match status" value="1"/>
</dbReference>
<dbReference type="EMBL" id="CP000155">
    <property type="protein sequence ID" value="ABC33105.1"/>
    <property type="molecule type" value="Genomic_DNA"/>
</dbReference>
<evidence type="ECO:0000256" key="4">
    <source>
        <dbReference type="ARBA" id="ARBA00012285"/>
    </source>
</evidence>
<dbReference type="OrthoDB" id="9799304at2"/>
<comment type="function">
    <text evidence="2">Decarboxylates L-threonine-O-3-phosphate to yield (R)-1-amino-2-propanol O-2-phosphate, the precursor for the linkage between the nucleotide loop and the corrin ring in cobalamin.</text>
</comment>
<feature type="region of interest" description="Disordered" evidence="10">
    <location>
        <begin position="1"/>
        <end position="23"/>
    </location>
</feature>
<gene>
    <name evidence="12" type="ordered locus">HCH_06461</name>
</gene>
<dbReference type="STRING" id="349521.HCH_06461"/>
<comment type="cofactor">
    <cofactor evidence="1">
        <name>pyridoxal 5'-phosphate</name>
        <dbReference type="ChEBI" id="CHEBI:597326"/>
    </cofactor>
</comment>
<keyword evidence="6" id="KW-0663">Pyridoxal phosphate</keyword>
<feature type="domain" description="Aminotransferase class I/classII large" evidence="11">
    <location>
        <begin position="69"/>
        <end position="330"/>
    </location>
</feature>
<proteinExistence type="predicted"/>
<evidence type="ECO:0000313" key="12">
    <source>
        <dbReference type="EMBL" id="ABC33105.1"/>
    </source>
</evidence>
<evidence type="ECO:0000256" key="9">
    <source>
        <dbReference type="ARBA" id="ARBA00048531"/>
    </source>
</evidence>
<dbReference type="HOGENOM" id="CLU_017584_3_4_6"/>
<dbReference type="InterPro" id="IPR015422">
    <property type="entry name" value="PyrdxlP-dep_Trfase_small"/>
</dbReference>
<dbReference type="Gene3D" id="3.90.1150.10">
    <property type="entry name" value="Aspartate Aminotransferase, domain 1"/>
    <property type="match status" value="1"/>
</dbReference>
<name>Q2S8B9_HAHCH</name>
<dbReference type="PANTHER" id="PTHR42885:SF1">
    <property type="entry name" value="THREONINE-PHOSPHATE DECARBOXYLASE"/>
    <property type="match status" value="1"/>
</dbReference>
<dbReference type="GO" id="GO:0009236">
    <property type="term" value="P:cobalamin biosynthetic process"/>
    <property type="evidence" value="ECO:0007669"/>
    <property type="project" value="UniProtKB-UniPathway"/>
</dbReference>
<reference evidence="12 13" key="1">
    <citation type="journal article" date="2005" name="Nucleic Acids Res.">
        <title>Genomic blueprint of Hahella chejuensis, a marine microbe producing an algicidal agent.</title>
        <authorList>
            <person name="Jeong H."/>
            <person name="Yim J.H."/>
            <person name="Lee C."/>
            <person name="Choi S.-H."/>
            <person name="Park Y.K."/>
            <person name="Yoon S.H."/>
            <person name="Hur C.-G."/>
            <person name="Kang H.-Y."/>
            <person name="Kim D."/>
            <person name="Lee H.H."/>
            <person name="Park K.H."/>
            <person name="Park S.-H."/>
            <person name="Park H.-S."/>
            <person name="Lee H.K."/>
            <person name="Oh T.K."/>
            <person name="Kim J.F."/>
        </authorList>
    </citation>
    <scope>NUCLEOTIDE SEQUENCE [LARGE SCALE GENOMIC DNA]</scope>
    <source>
        <strain evidence="12 13">KCTC 2396</strain>
    </source>
</reference>
<dbReference type="InterPro" id="IPR015421">
    <property type="entry name" value="PyrdxlP-dep_Trfase_major"/>
</dbReference>
<keyword evidence="13" id="KW-1185">Reference proteome</keyword>
<evidence type="ECO:0000256" key="5">
    <source>
        <dbReference type="ARBA" id="ARBA00022573"/>
    </source>
</evidence>
<comment type="pathway">
    <text evidence="3">Cofactor biosynthesis; adenosylcobalamin biosynthesis.</text>
</comment>
<dbReference type="RefSeq" id="WP_011400157.1">
    <property type="nucleotide sequence ID" value="NC_007645.1"/>
</dbReference>
<dbReference type="Proteomes" id="UP000000238">
    <property type="component" value="Chromosome"/>
</dbReference>
<sequence>MNGNDFDNGAGHAGPQAEEPVPVHGGDLGKYSQLYGIDPDDWLDLSTGVSPFPYPLTSIPAQVFRRLPYFDPALQQAASAYYGTDSLLAIPGAQWAIQHLPACCAPGAAALPDVGYREHEHHWRRQGFNIVHYPAGDLAGAAARLAQTENLRVLVVINPNNPAARTTPLATLRELAQGLQTRGAVLVADEAFADAEADSSLLGETLPENVVVLRSFGKFFGWPGVRLGFVAAAPYWLAALQRQLGPWTVNSAAQYVATRALRDEAWIVAMRDKLARVSESLQDLLLAQPALKTALECRRTSLFVSVLTTTAQAERIFQRCAQRGVLIRLWRVNAELAYLRFGLFDLEDAGLAGRLTAALDNK</sequence>
<evidence type="ECO:0000256" key="1">
    <source>
        <dbReference type="ARBA" id="ARBA00001933"/>
    </source>
</evidence>
<dbReference type="SUPFAM" id="SSF53383">
    <property type="entry name" value="PLP-dependent transferases"/>
    <property type="match status" value="1"/>
</dbReference>
<dbReference type="InterPro" id="IPR005860">
    <property type="entry name" value="CobD"/>
</dbReference>
<keyword evidence="5" id="KW-0169">Cobalamin biosynthesis</keyword>
<keyword evidence="7" id="KW-0456">Lyase</keyword>
<keyword evidence="12" id="KW-0808">Transferase</keyword>
<dbReference type="PANTHER" id="PTHR42885">
    <property type="entry name" value="HISTIDINOL-PHOSPHATE AMINOTRANSFERASE-RELATED"/>
    <property type="match status" value="1"/>
</dbReference>
<dbReference type="NCBIfam" id="TIGR01140">
    <property type="entry name" value="L_thr_O3P_dcar"/>
    <property type="match status" value="1"/>
</dbReference>
<comment type="catalytic activity">
    <reaction evidence="9">
        <text>O-phospho-L-threonine + H(+) = (R)-1-aminopropan-2-yl phosphate + CO2</text>
        <dbReference type="Rhea" id="RHEA:11492"/>
        <dbReference type="ChEBI" id="CHEBI:15378"/>
        <dbReference type="ChEBI" id="CHEBI:16526"/>
        <dbReference type="ChEBI" id="CHEBI:58563"/>
        <dbReference type="ChEBI" id="CHEBI:58675"/>
        <dbReference type="EC" id="4.1.1.81"/>
    </reaction>
</comment>
<evidence type="ECO:0000256" key="2">
    <source>
        <dbReference type="ARBA" id="ARBA00003444"/>
    </source>
</evidence>
<dbReference type="UniPathway" id="UPA00148"/>
<dbReference type="EC" id="4.1.1.81" evidence="4"/>
<organism evidence="12 13">
    <name type="scientific">Hahella chejuensis (strain KCTC 2396)</name>
    <dbReference type="NCBI Taxonomy" id="349521"/>
    <lineage>
        <taxon>Bacteria</taxon>
        <taxon>Pseudomonadati</taxon>
        <taxon>Pseudomonadota</taxon>
        <taxon>Gammaproteobacteria</taxon>
        <taxon>Oceanospirillales</taxon>
        <taxon>Hahellaceae</taxon>
        <taxon>Hahella</taxon>
    </lineage>
</organism>
<evidence type="ECO:0000259" key="11">
    <source>
        <dbReference type="Pfam" id="PF00155"/>
    </source>
</evidence>
<dbReference type="InterPro" id="IPR015424">
    <property type="entry name" value="PyrdxlP-dep_Trfase"/>
</dbReference>
<protein>
    <recommendedName>
        <fullName evidence="4">threonine-phosphate decarboxylase</fullName>
        <ecNumber evidence="4">4.1.1.81</ecNumber>
    </recommendedName>
    <alternativeName>
        <fullName evidence="8">L-threonine-O-3-phosphate decarboxylase</fullName>
    </alternativeName>
</protein>
<dbReference type="eggNOG" id="COG0079">
    <property type="taxonomic scope" value="Bacteria"/>
</dbReference>
<dbReference type="CDD" id="cd00609">
    <property type="entry name" value="AAT_like"/>
    <property type="match status" value="1"/>
</dbReference>
<evidence type="ECO:0000313" key="13">
    <source>
        <dbReference type="Proteomes" id="UP000000238"/>
    </source>
</evidence>
<evidence type="ECO:0000256" key="3">
    <source>
        <dbReference type="ARBA" id="ARBA00004953"/>
    </source>
</evidence>
<keyword evidence="12" id="KW-0032">Aminotransferase</keyword>
<dbReference type="GO" id="GO:0008483">
    <property type="term" value="F:transaminase activity"/>
    <property type="evidence" value="ECO:0007669"/>
    <property type="project" value="UniProtKB-KW"/>
</dbReference>
<dbReference type="GO" id="GO:0030170">
    <property type="term" value="F:pyridoxal phosphate binding"/>
    <property type="evidence" value="ECO:0007669"/>
    <property type="project" value="InterPro"/>
</dbReference>
<evidence type="ECO:0000256" key="10">
    <source>
        <dbReference type="SAM" id="MobiDB-lite"/>
    </source>
</evidence>